<evidence type="ECO:0000256" key="2">
    <source>
        <dbReference type="ARBA" id="ARBA00022448"/>
    </source>
</evidence>
<comment type="caution">
    <text evidence="6">The sequence shown here is derived from an EMBL/GenBank/DDBJ whole genome shotgun (WGS) entry which is preliminary data.</text>
</comment>
<dbReference type="InterPro" id="IPR003593">
    <property type="entry name" value="AAA+_ATPase"/>
</dbReference>
<keyword evidence="7" id="KW-1185">Reference proteome</keyword>
<keyword evidence="3" id="KW-0547">Nucleotide-binding</keyword>
<comment type="similarity">
    <text evidence="1">Belongs to the ABC transporter superfamily.</text>
</comment>
<sequence length="358" mass="38111">MIEFDDVVKTFPDGTTAVDHLNLTIPDGAITVLVGPSGCGKTTSLRMINRMIDPTSGTIRIDGKPVGDTDPAELRRGIGYVIQAAGLFPHRTVVDNVATVPVLAGTSRKKAREQARELLDRVGLAPHLADRYPVQLSGGQQQRVGVARALAADPPVMLMDEPFSAVDPVVRDGLQQEFLRLQGELGKTIVMVTHDIDEAIKLGDHVAVFAEGGRLEQFCPPDQLLADPGNDFVSGFVGRDRGYRGLSFSSAEHLPVEPADTVVEGLRLALDGDGRALGWDGDGSTGGRLPTEGTFTASDTMRRVTDLAILSPAGAAVRVDASGRVDGLVRHAVVAEHLRTRQLERLRSHGRSTAGAEG</sequence>
<evidence type="ECO:0000256" key="1">
    <source>
        <dbReference type="ARBA" id="ARBA00005417"/>
    </source>
</evidence>
<protein>
    <submittedName>
        <fullName evidence="6">ABC transporter ATP-binding protein</fullName>
    </submittedName>
</protein>
<feature type="domain" description="ABC transporter" evidence="5">
    <location>
        <begin position="2"/>
        <end position="237"/>
    </location>
</feature>
<dbReference type="Pfam" id="PF00005">
    <property type="entry name" value="ABC_tran"/>
    <property type="match status" value="1"/>
</dbReference>
<proteinExistence type="inferred from homology"/>
<dbReference type="PROSITE" id="PS50893">
    <property type="entry name" value="ABC_TRANSPORTER_2"/>
    <property type="match status" value="1"/>
</dbReference>
<dbReference type="PROSITE" id="PS00211">
    <property type="entry name" value="ABC_TRANSPORTER_1"/>
    <property type="match status" value="1"/>
</dbReference>
<reference evidence="6 7" key="1">
    <citation type="journal article" date="2019" name="Int. J. Syst. Evol. Microbiol.">
        <title>The Global Catalogue of Microorganisms (GCM) 10K type strain sequencing project: providing services to taxonomists for standard genome sequencing and annotation.</title>
        <authorList>
            <consortium name="The Broad Institute Genomics Platform"/>
            <consortium name="The Broad Institute Genome Sequencing Center for Infectious Disease"/>
            <person name="Wu L."/>
            <person name="Ma J."/>
        </authorList>
    </citation>
    <scope>NUCLEOTIDE SEQUENCE [LARGE SCALE GENOMIC DNA]</scope>
    <source>
        <strain evidence="6 7">JCM 14046</strain>
    </source>
</reference>
<organism evidence="6 7">
    <name type="scientific">Nocardioides lentus</name>
    <dbReference type="NCBI Taxonomy" id="338077"/>
    <lineage>
        <taxon>Bacteria</taxon>
        <taxon>Bacillati</taxon>
        <taxon>Actinomycetota</taxon>
        <taxon>Actinomycetes</taxon>
        <taxon>Propionibacteriales</taxon>
        <taxon>Nocardioidaceae</taxon>
        <taxon>Nocardioides</taxon>
    </lineage>
</organism>
<accession>A0ABN2P1P1</accession>
<evidence type="ECO:0000256" key="3">
    <source>
        <dbReference type="ARBA" id="ARBA00022741"/>
    </source>
</evidence>
<dbReference type="RefSeq" id="WP_344003674.1">
    <property type="nucleotide sequence ID" value="NZ_BAAAMY010000001.1"/>
</dbReference>
<dbReference type="PANTHER" id="PTHR43117:SF4">
    <property type="entry name" value="OSMOPROTECTANT IMPORT ATP-BINDING PROTEIN OSMV"/>
    <property type="match status" value="1"/>
</dbReference>
<gene>
    <name evidence="6" type="ORF">GCM10009737_06670</name>
</gene>
<keyword evidence="4 6" id="KW-0067">ATP-binding</keyword>
<evidence type="ECO:0000313" key="6">
    <source>
        <dbReference type="EMBL" id="GAA1908327.1"/>
    </source>
</evidence>
<dbReference type="GO" id="GO:0005524">
    <property type="term" value="F:ATP binding"/>
    <property type="evidence" value="ECO:0007669"/>
    <property type="project" value="UniProtKB-KW"/>
</dbReference>
<dbReference type="Gene3D" id="3.40.50.300">
    <property type="entry name" value="P-loop containing nucleotide triphosphate hydrolases"/>
    <property type="match status" value="1"/>
</dbReference>
<keyword evidence="2" id="KW-0813">Transport</keyword>
<dbReference type="EMBL" id="BAAAMY010000001">
    <property type="protein sequence ID" value="GAA1908327.1"/>
    <property type="molecule type" value="Genomic_DNA"/>
</dbReference>
<dbReference type="InterPro" id="IPR017871">
    <property type="entry name" value="ABC_transporter-like_CS"/>
</dbReference>
<dbReference type="InterPro" id="IPR027417">
    <property type="entry name" value="P-loop_NTPase"/>
</dbReference>
<name>A0ABN2P1P1_9ACTN</name>
<evidence type="ECO:0000259" key="5">
    <source>
        <dbReference type="PROSITE" id="PS50893"/>
    </source>
</evidence>
<dbReference type="SUPFAM" id="SSF52540">
    <property type="entry name" value="P-loop containing nucleoside triphosphate hydrolases"/>
    <property type="match status" value="1"/>
</dbReference>
<dbReference type="InterPro" id="IPR003439">
    <property type="entry name" value="ABC_transporter-like_ATP-bd"/>
</dbReference>
<evidence type="ECO:0000313" key="7">
    <source>
        <dbReference type="Proteomes" id="UP001501612"/>
    </source>
</evidence>
<evidence type="ECO:0000256" key="4">
    <source>
        <dbReference type="ARBA" id="ARBA00022840"/>
    </source>
</evidence>
<dbReference type="Proteomes" id="UP001501612">
    <property type="component" value="Unassembled WGS sequence"/>
</dbReference>
<dbReference type="SMART" id="SM00382">
    <property type="entry name" value="AAA"/>
    <property type="match status" value="1"/>
</dbReference>
<dbReference type="PANTHER" id="PTHR43117">
    <property type="entry name" value="OSMOPROTECTANT IMPORT ATP-BINDING PROTEIN OSMV"/>
    <property type="match status" value="1"/>
</dbReference>